<evidence type="ECO:0000313" key="2">
    <source>
        <dbReference type="Proteomes" id="UP000027138"/>
    </source>
</evidence>
<name>A0A067K684_JATCU</name>
<organism evidence="1 2">
    <name type="scientific">Jatropha curcas</name>
    <name type="common">Barbados nut</name>
    <dbReference type="NCBI Taxonomy" id="180498"/>
    <lineage>
        <taxon>Eukaryota</taxon>
        <taxon>Viridiplantae</taxon>
        <taxon>Streptophyta</taxon>
        <taxon>Embryophyta</taxon>
        <taxon>Tracheophyta</taxon>
        <taxon>Spermatophyta</taxon>
        <taxon>Magnoliopsida</taxon>
        <taxon>eudicotyledons</taxon>
        <taxon>Gunneridae</taxon>
        <taxon>Pentapetalae</taxon>
        <taxon>rosids</taxon>
        <taxon>fabids</taxon>
        <taxon>Malpighiales</taxon>
        <taxon>Euphorbiaceae</taxon>
        <taxon>Crotonoideae</taxon>
        <taxon>Jatropheae</taxon>
        <taxon>Jatropha</taxon>
    </lineage>
</organism>
<keyword evidence="2" id="KW-1185">Reference proteome</keyword>
<dbReference type="AlphaFoldDB" id="A0A067K684"/>
<proteinExistence type="predicted"/>
<gene>
    <name evidence="1" type="ORF">JCGZ_15267</name>
</gene>
<accession>A0A067K684</accession>
<reference evidence="1 2" key="1">
    <citation type="journal article" date="2014" name="PLoS ONE">
        <title>Global Analysis of Gene Expression Profiles in Physic Nut (Jatropha curcas L.) Seedlings Exposed to Salt Stress.</title>
        <authorList>
            <person name="Zhang L."/>
            <person name="Zhang C."/>
            <person name="Wu P."/>
            <person name="Chen Y."/>
            <person name="Li M."/>
            <person name="Jiang H."/>
            <person name="Wu G."/>
        </authorList>
    </citation>
    <scope>NUCLEOTIDE SEQUENCE [LARGE SCALE GENOMIC DNA]</scope>
    <source>
        <strain evidence="2">cv. GZQX0401</strain>
        <tissue evidence="1">Young leaves</tissue>
    </source>
</reference>
<sequence length="198" mass="22777">MYRALFHSLARADWDILLPFEAGWAELPLKFLSLTQVIKRLIKHFDNSDNLFRHNDFEIYPLFKEFTTISSSIPVIEEIPTVPLLDIDPASLILLIFRFSTYEILTYELRADVVTLRPVVEHALRMDHASSRRSNFAPKRSLDQGLRKLGSFIHCYLIFKRISKSLLKICSGFGWEGNQGSATKGFLCLYGVRPKLLA</sequence>
<evidence type="ECO:0000313" key="1">
    <source>
        <dbReference type="EMBL" id="KDP30558.1"/>
    </source>
</evidence>
<protein>
    <submittedName>
        <fullName evidence="1">Uncharacterized protein</fullName>
    </submittedName>
</protein>
<dbReference type="Proteomes" id="UP000027138">
    <property type="component" value="Unassembled WGS sequence"/>
</dbReference>
<dbReference type="EMBL" id="KK914666">
    <property type="protein sequence ID" value="KDP30558.1"/>
    <property type="molecule type" value="Genomic_DNA"/>
</dbReference>